<accession>A0ABR4FH50</accession>
<dbReference type="Proteomes" id="UP001610563">
    <property type="component" value="Unassembled WGS sequence"/>
</dbReference>
<reference evidence="2 3" key="1">
    <citation type="submission" date="2024-07" db="EMBL/GenBank/DDBJ databases">
        <title>Section-level genome sequencing and comparative genomics of Aspergillus sections Usti and Cavernicolus.</title>
        <authorList>
            <consortium name="Lawrence Berkeley National Laboratory"/>
            <person name="Nybo J.L."/>
            <person name="Vesth T.C."/>
            <person name="Theobald S."/>
            <person name="Frisvad J.C."/>
            <person name="Larsen T.O."/>
            <person name="Kjaerboelling I."/>
            <person name="Rothschild-Mancinelli K."/>
            <person name="Lyhne E.K."/>
            <person name="Kogle M.E."/>
            <person name="Barry K."/>
            <person name="Clum A."/>
            <person name="Na H."/>
            <person name="Ledsgaard L."/>
            <person name="Lin J."/>
            <person name="Lipzen A."/>
            <person name="Kuo A."/>
            <person name="Riley R."/>
            <person name="Mondo S."/>
            <person name="Labutti K."/>
            <person name="Haridas S."/>
            <person name="Pangalinan J."/>
            <person name="Salamov A.A."/>
            <person name="Simmons B.A."/>
            <person name="Magnuson J.K."/>
            <person name="Chen J."/>
            <person name="Drula E."/>
            <person name="Henrissat B."/>
            <person name="Wiebenga A."/>
            <person name="Lubbers R.J."/>
            <person name="Gomes A.C."/>
            <person name="Makela M.R."/>
            <person name="Stajich J."/>
            <person name="Grigoriev I.V."/>
            <person name="Mortensen U.H."/>
            <person name="De Vries R.P."/>
            <person name="Baker S.E."/>
            <person name="Andersen M.R."/>
        </authorList>
    </citation>
    <scope>NUCLEOTIDE SEQUENCE [LARGE SCALE GENOMIC DNA]</scope>
    <source>
        <strain evidence="2 3">CBS 209.92</strain>
    </source>
</reference>
<evidence type="ECO:0000313" key="2">
    <source>
        <dbReference type="EMBL" id="KAL2782561.1"/>
    </source>
</evidence>
<dbReference type="SUPFAM" id="SSF55785">
    <property type="entry name" value="PYP-like sensor domain (PAS domain)"/>
    <property type="match status" value="1"/>
</dbReference>
<evidence type="ECO:0008006" key="4">
    <source>
        <dbReference type="Google" id="ProtNLM"/>
    </source>
</evidence>
<protein>
    <recommendedName>
        <fullName evidence="4">PAS domain-containing protein</fullName>
    </recommendedName>
</protein>
<gene>
    <name evidence="2" type="ORF">BJX66DRAFT_345729</name>
</gene>
<organism evidence="2 3">
    <name type="scientific">Aspergillus keveii</name>
    <dbReference type="NCBI Taxonomy" id="714993"/>
    <lineage>
        <taxon>Eukaryota</taxon>
        <taxon>Fungi</taxon>
        <taxon>Dikarya</taxon>
        <taxon>Ascomycota</taxon>
        <taxon>Pezizomycotina</taxon>
        <taxon>Eurotiomycetes</taxon>
        <taxon>Eurotiomycetidae</taxon>
        <taxon>Eurotiales</taxon>
        <taxon>Aspergillaceae</taxon>
        <taxon>Aspergillus</taxon>
        <taxon>Aspergillus subgen. Nidulantes</taxon>
    </lineage>
</organism>
<dbReference type="Gene3D" id="3.30.450.20">
    <property type="entry name" value="PAS domain"/>
    <property type="match status" value="1"/>
</dbReference>
<comment type="caution">
    <text evidence="2">The sequence shown here is derived from an EMBL/GenBank/DDBJ whole genome shotgun (WGS) entry which is preliminary data.</text>
</comment>
<evidence type="ECO:0000313" key="3">
    <source>
        <dbReference type="Proteomes" id="UP001610563"/>
    </source>
</evidence>
<proteinExistence type="predicted"/>
<evidence type="ECO:0000256" key="1">
    <source>
        <dbReference type="SAM" id="MobiDB-lite"/>
    </source>
</evidence>
<name>A0ABR4FH50_9EURO</name>
<feature type="region of interest" description="Disordered" evidence="1">
    <location>
        <begin position="1"/>
        <end position="21"/>
    </location>
</feature>
<sequence>MKNSNPSPAFVPQDGSLMTAPQIGNETKKDATKPLDKVITNTPIPTVILYSSLRVVEVSKSYLSLFKFDREKGLGSPFFDLYEISASRLPLLHGALSNAVSTQSVQRTVSPWGGIENLQITPIFDESSLLYLSLELQNNIVYF</sequence>
<keyword evidence="3" id="KW-1185">Reference proteome</keyword>
<dbReference type="InterPro" id="IPR035965">
    <property type="entry name" value="PAS-like_dom_sf"/>
</dbReference>
<dbReference type="EMBL" id="JBFTWV010000388">
    <property type="protein sequence ID" value="KAL2782561.1"/>
    <property type="molecule type" value="Genomic_DNA"/>
</dbReference>